<evidence type="ECO:0000256" key="2">
    <source>
        <dbReference type="ARBA" id="ARBA00006476"/>
    </source>
</evidence>
<dbReference type="PROSITE" id="PS51225">
    <property type="entry name" value="MARVEL"/>
    <property type="match status" value="1"/>
</dbReference>
<feature type="domain" description="MARVEL" evidence="9">
    <location>
        <begin position="21"/>
        <end position="225"/>
    </location>
</feature>
<proteinExistence type="inferred from homology"/>
<feature type="transmembrane region" description="Helical" evidence="8">
    <location>
        <begin position="27"/>
        <end position="47"/>
    </location>
</feature>
<dbReference type="InterPro" id="IPR008253">
    <property type="entry name" value="Marvel"/>
</dbReference>
<dbReference type="GO" id="GO:0030672">
    <property type="term" value="C:synaptic vesicle membrane"/>
    <property type="evidence" value="ECO:0007669"/>
    <property type="project" value="TreeGrafter"/>
</dbReference>
<comment type="similarity">
    <text evidence="2">Belongs to the synaptophysin/synaptobrevin family.</text>
</comment>
<evidence type="ECO:0000256" key="5">
    <source>
        <dbReference type="ARBA" id="ARBA00023136"/>
    </source>
</evidence>
<evidence type="ECO:0000256" key="4">
    <source>
        <dbReference type="ARBA" id="ARBA00022989"/>
    </source>
</evidence>
<evidence type="ECO:0000256" key="1">
    <source>
        <dbReference type="ARBA" id="ARBA00004141"/>
    </source>
</evidence>
<organism evidence="10">
    <name type="scientific">Graphocephala atropunctata</name>
    <dbReference type="NCBI Taxonomy" id="36148"/>
    <lineage>
        <taxon>Eukaryota</taxon>
        <taxon>Metazoa</taxon>
        <taxon>Ecdysozoa</taxon>
        <taxon>Arthropoda</taxon>
        <taxon>Hexapoda</taxon>
        <taxon>Insecta</taxon>
        <taxon>Pterygota</taxon>
        <taxon>Neoptera</taxon>
        <taxon>Paraneoptera</taxon>
        <taxon>Hemiptera</taxon>
        <taxon>Auchenorrhyncha</taxon>
        <taxon>Membracoidea</taxon>
        <taxon>Cicadellidae</taxon>
        <taxon>Cicadellinae</taxon>
        <taxon>Cicadellini</taxon>
        <taxon>Graphocephala</taxon>
    </lineage>
</organism>
<dbReference type="AlphaFoldDB" id="A0A1B6LZA9"/>
<evidence type="ECO:0000256" key="3">
    <source>
        <dbReference type="ARBA" id="ARBA00022692"/>
    </source>
</evidence>
<feature type="transmembrane region" description="Helical" evidence="8">
    <location>
        <begin position="102"/>
        <end position="122"/>
    </location>
</feature>
<keyword evidence="4 8" id="KW-1133">Transmembrane helix</keyword>
<evidence type="ECO:0000256" key="6">
    <source>
        <dbReference type="ARBA" id="ARBA00023180"/>
    </source>
</evidence>
<evidence type="ECO:0000256" key="8">
    <source>
        <dbReference type="SAM" id="Phobius"/>
    </source>
</evidence>
<dbReference type="PRINTS" id="PR00220">
    <property type="entry name" value="SYNAPTOPHYSN"/>
</dbReference>
<evidence type="ECO:0000259" key="9">
    <source>
        <dbReference type="PROSITE" id="PS51225"/>
    </source>
</evidence>
<dbReference type="PANTHER" id="PTHR10306">
    <property type="entry name" value="SYNAPTOPHYSIN"/>
    <property type="match status" value="1"/>
</dbReference>
<evidence type="ECO:0000256" key="7">
    <source>
        <dbReference type="PROSITE-ProRule" id="PRU00581"/>
    </source>
</evidence>
<dbReference type="EMBL" id="GEBQ01010959">
    <property type="protein sequence ID" value="JAT29018.1"/>
    <property type="molecule type" value="Transcribed_RNA"/>
</dbReference>
<accession>A0A1B6LZA9</accession>
<gene>
    <name evidence="10" type="ORF">g.12009</name>
</gene>
<comment type="subcellular location">
    <subcellularLocation>
        <location evidence="1">Membrane</location>
        <topology evidence="1">Multi-pass membrane protein</topology>
    </subcellularLocation>
</comment>
<protein>
    <recommendedName>
        <fullName evidence="9">MARVEL domain-containing protein</fullName>
    </recommendedName>
</protein>
<keyword evidence="3 7" id="KW-0812">Transmembrane</keyword>
<keyword evidence="6" id="KW-0325">Glycoprotein</keyword>
<sequence>MSTFTNVRELGSSLEKYNLEVFKEPRGIIRILQFVFALITAIVLRTYEGYIDIDYCSKTDPQNVQLPIEYPFNLNSVSAQVTCKSITSVLSLENDFSSEAEFLFTICWVSVIYVVIVAFIYVKFRQDYESNGNLALVDFGASVVLAVLWIASLGAWGYGQSQLKSLTHPDYLRASLHVCNSVGENINCITITRGSVVGLTESLILSFLNFFLWAAGLWFLYKETPWYLQFQRA</sequence>
<feature type="transmembrane region" description="Helical" evidence="8">
    <location>
        <begin position="134"/>
        <end position="158"/>
    </location>
</feature>
<dbReference type="InterPro" id="IPR001285">
    <property type="entry name" value="Synaptophysin/porin"/>
</dbReference>
<feature type="transmembrane region" description="Helical" evidence="8">
    <location>
        <begin position="203"/>
        <end position="221"/>
    </location>
</feature>
<name>A0A1B6LZA9_9HEMI</name>
<dbReference type="Pfam" id="PF01284">
    <property type="entry name" value="MARVEL"/>
    <property type="match status" value="1"/>
</dbReference>
<evidence type="ECO:0000313" key="10">
    <source>
        <dbReference type="EMBL" id="JAT29018.1"/>
    </source>
</evidence>
<keyword evidence="5 7" id="KW-0472">Membrane</keyword>
<dbReference type="PANTHER" id="PTHR10306:SF17">
    <property type="entry name" value="MARVEL DOMAIN-CONTAINING PROTEIN"/>
    <property type="match status" value="1"/>
</dbReference>
<reference evidence="10" key="1">
    <citation type="submission" date="2015-11" db="EMBL/GenBank/DDBJ databases">
        <title>De novo transcriptome assembly of four potential Pierce s Disease insect vectors from Arizona vineyards.</title>
        <authorList>
            <person name="Tassone E.E."/>
        </authorList>
    </citation>
    <scope>NUCLEOTIDE SEQUENCE</scope>
</reference>